<dbReference type="Gene3D" id="1.10.357.10">
    <property type="entry name" value="Tetracycline Repressor, domain 2"/>
    <property type="match status" value="1"/>
</dbReference>
<evidence type="ECO:0000313" key="8">
    <source>
        <dbReference type="Proteomes" id="UP000221369"/>
    </source>
</evidence>
<dbReference type="PRINTS" id="PR00455">
    <property type="entry name" value="HTHTETR"/>
</dbReference>
<evidence type="ECO:0000256" key="3">
    <source>
        <dbReference type="ARBA" id="ARBA00023125"/>
    </source>
</evidence>
<dbReference type="InterPro" id="IPR009057">
    <property type="entry name" value="Homeodomain-like_sf"/>
</dbReference>
<comment type="caution">
    <text evidence="7">The sequence shown here is derived from an EMBL/GenBank/DDBJ whole genome shotgun (WGS) entry which is preliminary data.</text>
</comment>
<dbReference type="SUPFAM" id="SSF46689">
    <property type="entry name" value="Homeodomain-like"/>
    <property type="match status" value="1"/>
</dbReference>
<dbReference type="InterPro" id="IPR001647">
    <property type="entry name" value="HTH_TetR"/>
</dbReference>
<dbReference type="GO" id="GO:0000976">
    <property type="term" value="F:transcription cis-regulatory region binding"/>
    <property type="evidence" value="ECO:0007669"/>
    <property type="project" value="TreeGrafter"/>
</dbReference>
<reference evidence="7 8" key="1">
    <citation type="submission" date="2017-10" db="EMBL/GenBank/DDBJ databases">
        <title>Sequencing the genomes of 1000 actinobacteria strains.</title>
        <authorList>
            <person name="Klenk H.-P."/>
        </authorList>
    </citation>
    <scope>NUCLEOTIDE SEQUENCE [LARGE SCALE GENOMIC DNA]</scope>
    <source>
        <strain evidence="7 8">DSM 21798</strain>
    </source>
</reference>
<gene>
    <name evidence="7" type="ORF">ATJ78_1110</name>
</gene>
<evidence type="ECO:0000259" key="6">
    <source>
        <dbReference type="PROSITE" id="PS50977"/>
    </source>
</evidence>
<dbReference type="Proteomes" id="UP000221369">
    <property type="component" value="Unassembled WGS sequence"/>
</dbReference>
<dbReference type="AlphaFoldDB" id="A0A2A9DUY8"/>
<dbReference type="InterPro" id="IPR050109">
    <property type="entry name" value="HTH-type_TetR-like_transc_reg"/>
</dbReference>
<dbReference type="GO" id="GO:0003700">
    <property type="term" value="F:DNA-binding transcription factor activity"/>
    <property type="evidence" value="ECO:0007669"/>
    <property type="project" value="TreeGrafter"/>
</dbReference>
<proteinExistence type="predicted"/>
<dbReference type="Pfam" id="PF00440">
    <property type="entry name" value="TetR_N"/>
    <property type="match status" value="1"/>
</dbReference>
<organism evidence="7 8">
    <name type="scientific">Paramicrobacterium agarici</name>
    <dbReference type="NCBI Taxonomy" id="630514"/>
    <lineage>
        <taxon>Bacteria</taxon>
        <taxon>Bacillati</taxon>
        <taxon>Actinomycetota</taxon>
        <taxon>Actinomycetes</taxon>
        <taxon>Micrococcales</taxon>
        <taxon>Microbacteriaceae</taxon>
        <taxon>Paramicrobacterium</taxon>
    </lineage>
</organism>
<accession>A0A2A9DUY8</accession>
<evidence type="ECO:0000256" key="2">
    <source>
        <dbReference type="ARBA" id="ARBA00023015"/>
    </source>
</evidence>
<evidence type="ECO:0000256" key="5">
    <source>
        <dbReference type="PROSITE-ProRule" id="PRU00335"/>
    </source>
</evidence>
<dbReference type="RefSeq" id="WP_098406678.1">
    <property type="nucleotide sequence ID" value="NZ_PDJE01000001.1"/>
</dbReference>
<keyword evidence="1" id="KW-0678">Repressor</keyword>
<protein>
    <submittedName>
        <fullName evidence="7">TetR family transcriptional regulator</fullName>
    </submittedName>
</protein>
<sequence length="206" mass="22820">MSNVDTPRRRGPYAKSAERRRSIVDAAFEVFASRGYRGGSLQDVADRVGLSQTSLLHYFPSKRDLLVAVLNKRDAEADTGPIGQGHVDFETTLVEQARYNEGIPGLIELYSVLCGEAVTTDYPGRDYFVARFARLREEYSAELIQLREQGRLRPGVDPERAASSIVALWDGIQLQWLLDPNVDMAACLKDFLDSIIVPADATPTAS</sequence>
<dbReference type="EMBL" id="PDJE01000001">
    <property type="protein sequence ID" value="PFG30186.1"/>
    <property type="molecule type" value="Genomic_DNA"/>
</dbReference>
<dbReference type="InterPro" id="IPR036271">
    <property type="entry name" value="Tet_transcr_reg_TetR-rel_C_sf"/>
</dbReference>
<dbReference type="InterPro" id="IPR039538">
    <property type="entry name" value="BetI_C"/>
</dbReference>
<dbReference type="Pfam" id="PF13977">
    <property type="entry name" value="TetR_C_6"/>
    <property type="match status" value="1"/>
</dbReference>
<evidence type="ECO:0000256" key="4">
    <source>
        <dbReference type="ARBA" id="ARBA00023163"/>
    </source>
</evidence>
<keyword evidence="4" id="KW-0804">Transcription</keyword>
<dbReference type="PANTHER" id="PTHR30055">
    <property type="entry name" value="HTH-TYPE TRANSCRIPTIONAL REGULATOR RUTR"/>
    <property type="match status" value="1"/>
</dbReference>
<keyword evidence="8" id="KW-1185">Reference proteome</keyword>
<dbReference type="SUPFAM" id="SSF48498">
    <property type="entry name" value="Tetracyclin repressor-like, C-terminal domain"/>
    <property type="match status" value="1"/>
</dbReference>
<feature type="domain" description="HTH tetR-type" evidence="6">
    <location>
        <begin position="17"/>
        <end position="77"/>
    </location>
</feature>
<evidence type="ECO:0000256" key="1">
    <source>
        <dbReference type="ARBA" id="ARBA00022491"/>
    </source>
</evidence>
<feature type="DNA-binding region" description="H-T-H motif" evidence="5">
    <location>
        <begin position="40"/>
        <end position="59"/>
    </location>
</feature>
<dbReference type="PROSITE" id="PS50977">
    <property type="entry name" value="HTH_TETR_2"/>
    <property type="match status" value="1"/>
</dbReference>
<name>A0A2A9DUY8_9MICO</name>
<keyword evidence="2" id="KW-0805">Transcription regulation</keyword>
<evidence type="ECO:0000313" key="7">
    <source>
        <dbReference type="EMBL" id="PFG30186.1"/>
    </source>
</evidence>
<dbReference type="PANTHER" id="PTHR30055:SF226">
    <property type="entry name" value="HTH-TYPE TRANSCRIPTIONAL REGULATOR PKSA"/>
    <property type="match status" value="1"/>
</dbReference>
<keyword evidence="3 5" id="KW-0238">DNA-binding</keyword>